<feature type="region of interest" description="Disordered" evidence="6">
    <location>
        <begin position="404"/>
        <end position="468"/>
    </location>
</feature>
<sequence>MKSTTRRILLLSLTVKSVFSSAPTAFVASSSSRITPFHNAPNAPNARNALSTLCPLCPQRIMSPLCCATSFQLFNKKAKWKRAAWKRTVLTVLLWSLTACASSASSLPTLALSSSTSSAARLKAELELCYRLLFAAFGGALVGLERSTSDHPAGIRTMALVSLGACAFTLCSMFGFLAIASSSPCAKLDPSRMASNVASGVGFIGAGVITNNRKSSGVYDRQSSVNGLTTAAAIWVAAAVGVASGVGLYVVSGTAAATTIAILRFSTLKDRLTQTRNLKTAKKSSSSSSISNNSSSKSSSAATVASGSSVTKDESFLESTKMESSAPSTPSSKIADPLVEKYLWGVDTPETPTLAPPPAPSSKSSKSSTIQVQDILDAATVASPNSSTLLSKISIEEEQQVILTNSSELDSSTNAATTSSTKAANTSTTASSSSSSRERRDLASSPTETTKVTKTKQRKQQTRDSPKP</sequence>
<dbReference type="PANTHER" id="PTHR33778">
    <property type="entry name" value="PROTEIN MGTC"/>
    <property type="match status" value="1"/>
</dbReference>
<evidence type="ECO:0000313" key="10">
    <source>
        <dbReference type="EMBL" id="CAE4642236.1"/>
    </source>
</evidence>
<name>A0A7S4SDK6_9STRA</name>
<evidence type="ECO:0000256" key="4">
    <source>
        <dbReference type="ARBA" id="ARBA00022989"/>
    </source>
</evidence>
<feature type="compositionally biased region" description="Low complexity" evidence="6">
    <location>
        <begin position="283"/>
        <end position="310"/>
    </location>
</feature>
<evidence type="ECO:0000256" key="2">
    <source>
        <dbReference type="ARBA" id="ARBA00022475"/>
    </source>
</evidence>
<feature type="transmembrane region" description="Helical" evidence="7">
    <location>
        <begin position="89"/>
        <end position="107"/>
    </location>
</feature>
<protein>
    <recommendedName>
        <fullName evidence="9">MgtC/SapB/SrpB/YhiD N-terminal domain-containing protein</fullName>
    </recommendedName>
</protein>
<feature type="region of interest" description="Disordered" evidence="6">
    <location>
        <begin position="277"/>
        <end position="333"/>
    </location>
</feature>
<dbReference type="AlphaFoldDB" id="A0A7S4SDK6"/>
<evidence type="ECO:0000256" key="3">
    <source>
        <dbReference type="ARBA" id="ARBA00022692"/>
    </source>
</evidence>
<organism evidence="10">
    <name type="scientific">Ditylum brightwellii</name>
    <dbReference type="NCBI Taxonomy" id="49249"/>
    <lineage>
        <taxon>Eukaryota</taxon>
        <taxon>Sar</taxon>
        <taxon>Stramenopiles</taxon>
        <taxon>Ochrophyta</taxon>
        <taxon>Bacillariophyta</taxon>
        <taxon>Mediophyceae</taxon>
        <taxon>Lithodesmiophycidae</taxon>
        <taxon>Lithodesmiales</taxon>
        <taxon>Lithodesmiaceae</taxon>
        <taxon>Ditylum</taxon>
    </lineage>
</organism>
<dbReference type="InterPro" id="IPR049177">
    <property type="entry name" value="MgtC_SapB_SrpB_YhiD_N"/>
</dbReference>
<feature type="transmembrane region" description="Helical" evidence="7">
    <location>
        <begin position="232"/>
        <end position="263"/>
    </location>
</feature>
<evidence type="ECO:0000256" key="8">
    <source>
        <dbReference type="SAM" id="SignalP"/>
    </source>
</evidence>
<feature type="chain" id="PRO_5030991191" description="MgtC/SapB/SrpB/YhiD N-terminal domain-containing protein" evidence="8">
    <location>
        <begin position="21"/>
        <end position="468"/>
    </location>
</feature>
<feature type="region of interest" description="Disordered" evidence="6">
    <location>
        <begin position="348"/>
        <end position="370"/>
    </location>
</feature>
<feature type="compositionally biased region" description="Low complexity" evidence="6">
    <location>
        <begin position="411"/>
        <end position="435"/>
    </location>
</feature>
<evidence type="ECO:0000256" key="6">
    <source>
        <dbReference type="SAM" id="MobiDB-lite"/>
    </source>
</evidence>
<feature type="domain" description="MgtC/SapB/SrpB/YhiD N-terminal" evidence="9">
    <location>
        <begin position="132"/>
        <end position="266"/>
    </location>
</feature>
<evidence type="ECO:0000256" key="7">
    <source>
        <dbReference type="SAM" id="Phobius"/>
    </source>
</evidence>
<proteinExistence type="predicted"/>
<dbReference type="PRINTS" id="PR01837">
    <property type="entry name" value="MGTCSAPBPROT"/>
</dbReference>
<feature type="transmembrane region" description="Helical" evidence="7">
    <location>
        <begin position="128"/>
        <end position="146"/>
    </location>
</feature>
<feature type="signal peptide" evidence="8">
    <location>
        <begin position="1"/>
        <end position="20"/>
    </location>
</feature>
<dbReference type="InterPro" id="IPR003416">
    <property type="entry name" value="MgtC/SapB/SrpB/YhiD_fam"/>
</dbReference>
<keyword evidence="4 7" id="KW-1133">Transmembrane helix</keyword>
<reference evidence="10" key="1">
    <citation type="submission" date="2021-01" db="EMBL/GenBank/DDBJ databases">
        <authorList>
            <person name="Corre E."/>
            <person name="Pelletier E."/>
            <person name="Niang G."/>
            <person name="Scheremetjew M."/>
            <person name="Finn R."/>
            <person name="Kale V."/>
            <person name="Holt S."/>
            <person name="Cochrane G."/>
            <person name="Meng A."/>
            <person name="Brown T."/>
            <person name="Cohen L."/>
        </authorList>
    </citation>
    <scope>NUCLEOTIDE SEQUENCE</scope>
    <source>
        <strain evidence="10">GSO104</strain>
    </source>
</reference>
<evidence type="ECO:0000256" key="1">
    <source>
        <dbReference type="ARBA" id="ARBA00004651"/>
    </source>
</evidence>
<dbReference type="GO" id="GO:0005886">
    <property type="term" value="C:plasma membrane"/>
    <property type="evidence" value="ECO:0007669"/>
    <property type="project" value="UniProtKB-SubCell"/>
</dbReference>
<keyword evidence="8" id="KW-0732">Signal</keyword>
<feature type="transmembrane region" description="Helical" evidence="7">
    <location>
        <begin position="158"/>
        <end position="181"/>
    </location>
</feature>
<keyword evidence="2" id="KW-1003">Cell membrane</keyword>
<evidence type="ECO:0000256" key="5">
    <source>
        <dbReference type="ARBA" id="ARBA00023136"/>
    </source>
</evidence>
<keyword evidence="5 7" id="KW-0472">Membrane</keyword>
<dbReference type="Pfam" id="PF02308">
    <property type="entry name" value="MgtC"/>
    <property type="match status" value="1"/>
</dbReference>
<feature type="compositionally biased region" description="Polar residues" evidence="6">
    <location>
        <begin position="322"/>
        <end position="332"/>
    </location>
</feature>
<keyword evidence="3 7" id="KW-0812">Transmembrane</keyword>
<dbReference type="PANTHER" id="PTHR33778:SF1">
    <property type="entry name" value="MAGNESIUM TRANSPORTER YHID-RELATED"/>
    <property type="match status" value="1"/>
</dbReference>
<feature type="transmembrane region" description="Helical" evidence="7">
    <location>
        <begin position="193"/>
        <end position="212"/>
    </location>
</feature>
<accession>A0A7S4SDK6</accession>
<evidence type="ECO:0000259" key="9">
    <source>
        <dbReference type="Pfam" id="PF02308"/>
    </source>
</evidence>
<gene>
    <name evidence="10" type="ORF">DBRI00130_LOCUS33389</name>
</gene>
<dbReference type="EMBL" id="HBNS01042981">
    <property type="protein sequence ID" value="CAE4642236.1"/>
    <property type="molecule type" value="Transcribed_RNA"/>
</dbReference>
<comment type="subcellular location">
    <subcellularLocation>
        <location evidence="1">Cell membrane</location>
        <topology evidence="1">Multi-pass membrane protein</topology>
    </subcellularLocation>
</comment>